<dbReference type="PANTHER" id="PTHR30441">
    <property type="entry name" value="DUF748 DOMAIN-CONTAINING PROTEIN"/>
    <property type="match status" value="1"/>
</dbReference>
<dbReference type="EMBL" id="JAKQYM010000002">
    <property type="protein sequence ID" value="MCI2228332.1"/>
    <property type="molecule type" value="Genomic_DNA"/>
</dbReference>
<dbReference type="Proteomes" id="UP001139369">
    <property type="component" value="Unassembled WGS sequence"/>
</dbReference>
<protein>
    <submittedName>
        <fullName evidence="1">AsmA-like C-terminal region-containing protein</fullName>
    </submittedName>
</protein>
<evidence type="ECO:0000313" key="1">
    <source>
        <dbReference type="EMBL" id="MCI2228332.1"/>
    </source>
</evidence>
<proteinExistence type="predicted"/>
<dbReference type="PANTHER" id="PTHR30441:SF8">
    <property type="entry name" value="DUF748 DOMAIN-CONTAINING PROTEIN"/>
    <property type="match status" value="1"/>
</dbReference>
<dbReference type="InterPro" id="IPR052894">
    <property type="entry name" value="AsmA-related"/>
</dbReference>
<evidence type="ECO:0000313" key="2">
    <source>
        <dbReference type="Proteomes" id="UP001139369"/>
    </source>
</evidence>
<dbReference type="GO" id="GO:0005886">
    <property type="term" value="C:plasma membrane"/>
    <property type="evidence" value="ECO:0007669"/>
    <property type="project" value="TreeGrafter"/>
</dbReference>
<organism evidence="1 2">
    <name type="scientific">Polaribacter marinus</name>
    <dbReference type="NCBI Taxonomy" id="2916838"/>
    <lineage>
        <taxon>Bacteria</taxon>
        <taxon>Pseudomonadati</taxon>
        <taxon>Bacteroidota</taxon>
        <taxon>Flavobacteriia</taxon>
        <taxon>Flavobacteriales</taxon>
        <taxon>Flavobacteriaceae</taxon>
    </lineage>
</organism>
<sequence>MVTNTINNNINATVTFSDADLSFFKSFPQASLTVKNIAVINKIPFEGDTLFSTQTLSLNMSITELFKKADETINLKSIVTSNGKVNVLINKNNIANFDIALKNTTSQNTENNNSFSFSIQEYTVDNLQFNYVDESSKIKLQLDNIYHTGEGNFANEVLDLDTKSKAKVSFYIDNVNYLKNVAISLDAVLGIDLKNSKYSFKENTAYINQLPLEFNGFIQLKEKSQLYDLSFKTPTSSFKNALALLPEQYSGNLKSIQTEGNFNMNGIVSGSLSEKTIPTFNISLSSKNAMFKYADLPKAVKNINIDSKFVNKTGNIKDTYVNLNHLNFKIDEDVFSANGNVYNITTNPKVSLVANGVINLANINKVYPIKLENELAGILEANITTSFDMNSVEKENYQNIKNKGNIALSNFKYDGKDVANPFLIDKTSISFNTNSIKLNEFNAKTGASDIAINGNLDNFYGFLFKKQELKGSFTLNSSNLEVNDFLSKDAKTDEKTIESALKVPSFLNVKLSAKAQKVVYDNINLTNVSGIVFIKDETINLQDLKSDVFGGNIGFSGNVSTKGETASFNMDLNLKELNISDSFSNLEMLKSIAPIAKTIEGKINSTIKVSGLLNNDMTPNLKTISGDLLGQLLNTKLKASNSKVLSLLGQKVSFLDINKLNLHEATGLFSFKNGEVSVKPIKLNYQDIGIQLSGKHGFDETMNYDVVFDVPVKYLGTDVTSMIAKLTPKDAATVKSLPIKGKLLGSFSSPSFTTNIKDATSNLVKELVEKQKQNLKDEGKDKLKQLLGLDKNDSIKKDSTTNTKDKIKNVLGGLFGKKKKDTTKQN</sequence>
<dbReference type="AlphaFoldDB" id="A0A9X1VLG5"/>
<keyword evidence="2" id="KW-1185">Reference proteome</keyword>
<comment type="caution">
    <text evidence="1">The sequence shown here is derived from an EMBL/GenBank/DDBJ whole genome shotgun (WGS) entry which is preliminary data.</text>
</comment>
<dbReference type="GO" id="GO:0090313">
    <property type="term" value="P:regulation of protein targeting to membrane"/>
    <property type="evidence" value="ECO:0007669"/>
    <property type="project" value="TreeGrafter"/>
</dbReference>
<name>A0A9X1VLG5_9FLAO</name>
<gene>
    <name evidence="1" type="ORF">MC378_04065</name>
</gene>
<dbReference type="RefSeq" id="WP_242177446.1">
    <property type="nucleotide sequence ID" value="NZ_JAKQYM010000002.1"/>
</dbReference>
<reference evidence="1" key="1">
    <citation type="submission" date="2022-02" db="EMBL/GenBank/DDBJ databases">
        <title>Polaribacter sp. MSW13, isolated from seawater.</title>
        <authorList>
            <person name="Kristyanto S."/>
            <person name="Jung J."/>
            <person name="Jeon C.O."/>
        </authorList>
    </citation>
    <scope>NUCLEOTIDE SEQUENCE</scope>
    <source>
        <strain evidence="1">MSW13</strain>
    </source>
</reference>
<accession>A0A9X1VLG5</accession>